<dbReference type="Pfam" id="PF00134">
    <property type="entry name" value="Cyclin_N"/>
    <property type="match status" value="1"/>
</dbReference>
<accession>A0AAV7KPJ6</accession>
<dbReference type="SUPFAM" id="SSF47954">
    <property type="entry name" value="Cyclin-like"/>
    <property type="match status" value="1"/>
</dbReference>
<name>A0AAV7KPJ6_9METZ</name>
<dbReference type="PANTHER" id="PTHR14248">
    <property type="entry name" value="CYCLIN Y, ISOFORM A"/>
    <property type="match status" value="1"/>
</dbReference>
<evidence type="ECO:0000313" key="5">
    <source>
        <dbReference type="Proteomes" id="UP001165289"/>
    </source>
</evidence>
<reference evidence="4 5" key="1">
    <citation type="journal article" date="2023" name="BMC Biol.">
        <title>The compact genome of the sponge Oopsacas minuta (Hexactinellida) is lacking key metazoan core genes.</title>
        <authorList>
            <person name="Santini S."/>
            <person name="Schenkelaars Q."/>
            <person name="Jourda C."/>
            <person name="Duchesne M."/>
            <person name="Belahbib H."/>
            <person name="Rocher C."/>
            <person name="Selva M."/>
            <person name="Riesgo A."/>
            <person name="Vervoort M."/>
            <person name="Leys S.P."/>
            <person name="Kodjabachian L."/>
            <person name="Le Bivic A."/>
            <person name="Borchiellini C."/>
            <person name="Claverie J.M."/>
            <person name="Renard E."/>
        </authorList>
    </citation>
    <scope>NUCLEOTIDE SEQUENCE [LARGE SCALE GENOMIC DNA]</scope>
    <source>
        <strain evidence="4">SPO-2</strain>
    </source>
</reference>
<evidence type="ECO:0000256" key="1">
    <source>
        <dbReference type="ARBA" id="ARBA00023127"/>
    </source>
</evidence>
<dbReference type="Gene3D" id="1.10.472.10">
    <property type="entry name" value="Cyclin-like"/>
    <property type="match status" value="1"/>
</dbReference>
<dbReference type="InterPro" id="IPR036915">
    <property type="entry name" value="Cyclin-like_sf"/>
</dbReference>
<dbReference type="EMBL" id="JAKMXF010000008">
    <property type="protein sequence ID" value="KAI6661734.1"/>
    <property type="molecule type" value="Genomic_DNA"/>
</dbReference>
<keyword evidence="5" id="KW-1185">Reference proteome</keyword>
<proteinExistence type="inferred from homology"/>
<keyword evidence="1 2" id="KW-0195">Cyclin</keyword>
<dbReference type="CDD" id="cd20540">
    <property type="entry name" value="CYCLIN_CCNY_like"/>
    <property type="match status" value="1"/>
</dbReference>
<dbReference type="InterPro" id="IPR006671">
    <property type="entry name" value="Cyclin_N"/>
</dbReference>
<protein>
    <submittedName>
        <fullName evidence="4">Cyclin-Y</fullName>
    </submittedName>
</protein>
<dbReference type="SMART" id="SM00385">
    <property type="entry name" value="CYCLIN"/>
    <property type="match status" value="1"/>
</dbReference>
<evidence type="ECO:0000259" key="3">
    <source>
        <dbReference type="SMART" id="SM00385"/>
    </source>
</evidence>
<evidence type="ECO:0000256" key="2">
    <source>
        <dbReference type="RuleBase" id="RU000383"/>
    </source>
</evidence>
<dbReference type="Proteomes" id="UP001165289">
    <property type="component" value="Unassembled WGS sequence"/>
</dbReference>
<dbReference type="AlphaFoldDB" id="A0AAV7KPJ6"/>
<feature type="domain" description="Cyclin-like" evidence="3">
    <location>
        <begin position="229"/>
        <end position="314"/>
    </location>
</feature>
<dbReference type="FunFam" id="1.10.472.10:FF:000123">
    <property type="entry name" value="Cyclin-Y-like protein 2"/>
    <property type="match status" value="1"/>
</dbReference>
<evidence type="ECO:0000313" key="4">
    <source>
        <dbReference type="EMBL" id="KAI6661734.1"/>
    </source>
</evidence>
<sequence length="394" mass="45337">MVPWYINQEEIDIMGNCLRPYVSLEDRDIKQNNQRSSAYISSDHVSDFDIIQHKQPKLNGKNIFDCPNLLQSNSILSNSPNVQQPKQGSILSPGSANSSFLPIDPSLMHISEREDFATLNDTLFLKRFYSNIIRNSDHMHLSIIGNHNGIRKFSSTSSVFIDSNTVTQPNMKHTLKSVALALHNLLIFDSKNQQPRNLDVFDERLHPISSHNAICFDSSLIPEAKNIYKFMKHLFHSAQLTAECAIITLIYLERLLIYAEIDISVFTWKRILLGSILLASKVWDDQAVWNVDYCHILKELQVDDVNEMERYFLELLQFDINVPSSVYAKYYFDLRTFAEFNNISLPLEPLTKQRAVHLEAMSTHCDSDIENFQLNTRSNSVEQIFPSKSYVVLN</sequence>
<comment type="similarity">
    <text evidence="2">Belongs to the cyclin family.</text>
</comment>
<organism evidence="4 5">
    <name type="scientific">Oopsacas minuta</name>
    <dbReference type="NCBI Taxonomy" id="111878"/>
    <lineage>
        <taxon>Eukaryota</taxon>
        <taxon>Metazoa</taxon>
        <taxon>Porifera</taxon>
        <taxon>Hexactinellida</taxon>
        <taxon>Hexasterophora</taxon>
        <taxon>Lyssacinosida</taxon>
        <taxon>Leucopsacidae</taxon>
        <taxon>Oopsacas</taxon>
    </lineage>
</organism>
<gene>
    <name evidence="4" type="ORF">LOD99_9869</name>
</gene>
<comment type="caution">
    <text evidence="4">The sequence shown here is derived from an EMBL/GenBank/DDBJ whole genome shotgun (WGS) entry which is preliminary data.</text>
</comment>
<dbReference type="InterPro" id="IPR013763">
    <property type="entry name" value="Cyclin-like_dom"/>
</dbReference>